<protein>
    <submittedName>
        <fullName evidence="2">Uncharacterized protein</fullName>
    </submittedName>
</protein>
<gene>
    <name evidence="2" type="ORF">ACKW6Q_13920</name>
</gene>
<dbReference type="EMBL" id="JBJXVJ010000003">
    <property type="protein sequence ID" value="MFN1218063.1"/>
    <property type="molecule type" value="Genomic_DNA"/>
</dbReference>
<accession>A0ABW9K7A8</accession>
<feature type="signal peptide" evidence="1">
    <location>
        <begin position="1"/>
        <end position="18"/>
    </location>
</feature>
<evidence type="ECO:0000313" key="3">
    <source>
        <dbReference type="Proteomes" id="UP001634154"/>
    </source>
</evidence>
<reference evidence="2 3" key="1">
    <citation type="submission" date="2024-12" db="EMBL/GenBank/DDBJ databases">
        <title>Draft genome sequence of Chryseobacterium kwangjuense AG447.</title>
        <authorList>
            <person name="Cheptsov V.S."/>
            <person name="Belov A."/>
            <person name="Zavarzina A.G."/>
        </authorList>
    </citation>
    <scope>NUCLEOTIDE SEQUENCE [LARGE SCALE GENOMIC DNA]</scope>
    <source>
        <strain evidence="2 3">AG447</strain>
    </source>
</reference>
<keyword evidence="1" id="KW-0732">Signal</keyword>
<comment type="caution">
    <text evidence="2">The sequence shown here is derived from an EMBL/GenBank/DDBJ whole genome shotgun (WGS) entry which is preliminary data.</text>
</comment>
<keyword evidence="3" id="KW-1185">Reference proteome</keyword>
<name>A0ABW9K7A8_9FLAO</name>
<sequence>MKRFVSILFILLSAAVIAQDNMIYNAEKQYKKKIGNYKYTLVYEYNYQPEGKFSSYSEVLIKGNRKQYLGSFVYQLKSSTEMRVSPHNPPPIQIENKILESSYSLFNYEKKQIIVTTNYYDEKEPKEKEIRTLQQGKKGFFYIKEKQTYFKNGEIKEEKNLPEKINFVKIHF</sequence>
<proteinExistence type="predicted"/>
<dbReference type="RefSeq" id="WP_409357133.1">
    <property type="nucleotide sequence ID" value="NZ_JBJXVJ010000003.1"/>
</dbReference>
<dbReference type="Proteomes" id="UP001634154">
    <property type="component" value="Unassembled WGS sequence"/>
</dbReference>
<organism evidence="2 3">
    <name type="scientific">Chryseobacterium kwangjuense</name>
    <dbReference type="NCBI Taxonomy" id="267125"/>
    <lineage>
        <taxon>Bacteria</taxon>
        <taxon>Pseudomonadati</taxon>
        <taxon>Bacteroidota</taxon>
        <taxon>Flavobacteriia</taxon>
        <taxon>Flavobacteriales</taxon>
        <taxon>Weeksellaceae</taxon>
        <taxon>Chryseobacterium group</taxon>
        <taxon>Chryseobacterium</taxon>
    </lineage>
</organism>
<evidence type="ECO:0000256" key="1">
    <source>
        <dbReference type="SAM" id="SignalP"/>
    </source>
</evidence>
<feature type="chain" id="PRO_5045617417" evidence="1">
    <location>
        <begin position="19"/>
        <end position="172"/>
    </location>
</feature>
<evidence type="ECO:0000313" key="2">
    <source>
        <dbReference type="EMBL" id="MFN1218063.1"/>
    </source>
</evidence>